<name>A0A3B0T839_9ZZZZ</name>
<evidence type="ECO:0000313" key="1">
    <source>
        <dbReference type="EMBL" id="VAW03126.1"/>
    </source>
</evidence>
<evidence type="ECO:0008006" key="2">
    <source>
        <dbReference type="Google" id="ProtNLM"/>
    </source>
</evidence>
<protein>
    <recommendedName>
        <fullName evidence="2">Histidinol-phosphate transaminase</fullName>
    </recommendedName>
</protein>
<dbReference type="AlphaFoldDB" id="A0A3B0T839"/>
<dbReference type="SUPFAM" id="SSF53383">
    <property type="entry name" value="PLP-dependent transferases"/>
    <property type="match status" value="1"/>
</dbReference>
<reference evidence="1" key="1">
    <citation type="submission" date="2018-06" db="EMBL/GenBank/DDBJ databases">
        <authorList>
            <person name="Zhirakovskaya E."/>
        </authorList>
    </citation>
    <scope>NUCLEOTIDE SEQUENCE</scope>
</reference>
<gene>
    <name evidence="1" type="ORF">MNBD_ALPHA01-2051</name>
</gene>
<proteinExistence type="predicted"/>
<dbReference type="InterPro" id="IPR015424">
    <property type="entry name" value="PyrdxlP-dep_Trfase"/>
</dbReference>
<dbReference type="InterPro" id="IPR015422">
    <property type="entry name" value="PyrdxlP-dep_Trfase_small"/>
</dbReference>
<dbReference type="EMBL" id="UOEJ01000168">
    <property type="protein sequence ID" value="VAW03126.1"/>
    <property type="molecule type" value="Genomic_DNA"/>
</dbReference>
<accession>A0A3B0T839</accession>
<organism evidence="1">
    <name type="scientific">hydrothermal vent metagenome</name>
    <dbReference type="NCBI Taxonomy" id="652676"/>
    <lineage>
        <taxon>unclassified sequences</taxon>
        <taxon>metagenomes</taxon>
        <taxon>ecological metagenomes</taxon>
    </lineage>
</organism>
<feature type="non-terminal residue" evidence="1">
    <location>
        <position position="82"/>
    </location>
</feature>
<dbReference type="InterPro" id="IPR015421">
    <property type="entry name" value="PyrdxlP-dep_Trfase_major"/>
</dbReference>
<dbReference type="Gene3D" id="3.90.1150.10">
    <property type="entry name" value="Aspartate Aminotransferase, domain 1"/>
    <property type="match status" value="1"/>
</dbReference>
<sequence>MAPVKPRNGILNITPYKAGDAKIEGFDRVIKLASNESPMGPSPAAIAAAKEAIDAGLQLYPDPTCSALRAAIGEIHDIDPEQ</sequence>
<dbReference type="Gene3D" id="3.40.640.10">
    <property type="entry name" value="Type I PLP-dependent aspartate aminotransferase-like (Major domain)"/>
    <property type="match status" value="1"/>
</dbReference>